<dbReference type="PRINTS" id="PR00726">
    <property type="entry name" value="LEXASERPTASE"/>
</dbReference>
<dbReference type="GO" id="GO:0009432">
    <property type="term" value="P:SOS response"/>
    <property type="evidence" value="ECO:0007669"/>
    <property type="project" value="UniProtKB-KW"/>
</dbReference>
<keyword evidence="4" id="KW-0227">DNA damage</keyword>
<organism evidence="14 15">
    <name type="scientific">Nitrospira defluvii</name>
    <dbReference type="NCBI Taxonomy" id="330214"/>
    <lineage>
        <taxon>Bacteria</taxon>
        <taxon>Pseudomonadati</taxon>
        <taxon>Nitrospirota</taxon>
        <taxon>Nitrospiria</taxon>
        <taxon>Nitrospirales</taxon>
        <taxon>Nitrospiraceae</taxon>
        <taxon>Nitrospira</taxon>
    </lineage>
</organism>
<dbReference type="InterPro" id="IPR006197">
    <property type="entry name" value="Peptidase_S24_LexA"/>
</dbReference>
<dbReference type="InterPro" id="IPR001387">
    <property type="entry name" value="Cro/C1-type_HTH"/>
</dbReference>
<evidence type="ECO:0000259" key="13">
    <source>
        <dbReference type="Pfam" id="PF00717"/>
    </source>
</evidence>
<evidence type="ECO:0000256" key="2">
    <source>
        <dbReference type="ARBA" id="ARBA00022491"/>
    </source>
</evidence>
<keyword evidence="15" id="KW-1185">Reference proteome</keyword>
<dbReference type="InterPro" id="IPR036286">
    <property type="entry name" value="LexA/Signal_pep-like_sf"/>
</dbReference>
<evidence type="ECO:0000256" key="8">
    <source>
        <dbReference type="ARBA" id="ARBA00023125"/>
    </source>
</evidence>
<proteinExistence type="inferred from homology"/>
<dbReference type="HOGENOM" id="CLU_066192_1_1_0"/>
<dbReference type="CDD" id="cd06529">
    <property type="entry name" value="S24_LexA-like"/>
    <property type="match status" value="1"/>
</dbReference>
<evidence type="ECO:0000256" key="11">
    <source>
        <dbReference type="ARBA" id="ARBA00023236"/>
    </source>
</evidence>
<keyword evidence="7" id="KW-0805">Transcription regulation</keyword>
<evidence type="ECO:0000256" key="6">
    <source>
        <dbReference type="ARBA" id="ARBA00022813"/>
    </source>
</evidence>
<dbReference type="InterPro" id="IPR010982">
    <property type="entry name" value="Lambda_DNA-bd_dom_sf"/>
</dbReference>
<keyword evidence="3" id="KW-0235">DNA replication</keyword>
<dbReference type="EC" id="3.4.21.88" evidence="14"/>
<dbReference type="EMBL" id="FP929003">
    <property type="protein sequence ID" value="CBK41965.1"/>
    <property type="molecule type" value="Genomic_DNA"/>
</dbReference>
<sequence>MSPEEFKRTRLALGLTQQALADQLKRKRLAIARYEGGTRTIPGVVEVALQSIGQSSRISLVGIVAAGDPIEPIPQTERIEVPKSMLGRGETFALRVKGTSMRDDGILPGDVVVVQKQDVARNGQTVIALLNDEATIKTYHRTAGAIELHPANEAMTPILVHETDTFHIEGIVVGVIRHLKR</sequence>
<keyword evidence="5 12" id="KW-0378">Hydrolase</keyword>
<evidence type="ECO:0000313" key="14">
    <source>
        <dbReference type="EMBL" id="CBK41965.1"/>
    </source>
</evidence>
<dbReference type="InterPro" id="IPR015927">
    <property type="entry name" value="Peptidase_S24_S26A/B/C"/>
</dbReference>
<dbReference type="MEROPS" id="S24.001"/>
<dbReference type="SUPFAM" id="SSF51306">
    <property type="entry name" value="LexA/Signal peptidase"/>
    <property type="match status" value="1"/>
</dbReference>
<dbReference type="PANTHER" id="PTHR33516">
    <property type="entry name" value="LEXA REPRESSOR"/>
    <property type="match status" value="1"/>
</dbReference>
<evidence type="ECO:0000256" key="4">
    <source>
        <dbReference type="ARBA" id="ARBA00022763"/>
    </source>
</evidence>
<dbReference type="GO" id="GO:0004252">
    <property type="term" value="F:serine-type endopeptidase activity"/>
    <property type="evidence" value="ECO:0007669"/>
    <property type="project" value="UniProtKB-EC"/>
</dbReference>
<evidence type="ECO:0000256" key="12">
    <source>
        <dbReference type="RuleBase" id="RU003991"/>
    </source>
</evidence>
<evidence type="ECO:0000256" key="1">
    <source>
        <dbReference type="ARBA" id="ARBA00007484"/>
    </source>
</evidence>
<dbReference type="Gene3D" id="2.10.109.10">
    <property type="entry name" value="Umud Fragment, subunit A"/>
    <property type="match status" value="1"/>
</dbReference>
<name>D8PFC8_9BACT</name>
<dbReference type="FunFam" id="2.10.109.10:FF:000001">
    <property type="entry name" value="LexA repressor"/>
    <property type="match status" value="1"/>
</dbReference>
<dbReference type="CDD" id="cd00093">
    <property type="entry name" value="HTH_XRE"/>
    <property type="match status" value="1"/>
</dbReference>
<evidence type="ECO:0000256" key="5">
    <source>
        <dbReference type="ARBA" id="ARBA00022801"/>
    </source>
</evidence>
<gene>
    <name evidence="14" type="ORF">NIDE2249</name>
</gene>
<dbReference type="Pfam" id="PF00717">
    <property type="entry name" value="Peptidase_S24"/>
    <property type="match status" value="1"/>
</dbReference>
<keyword evidence="6 12" id="KW-0068">Autocatalytic cleavage</keyword>
<dbReference type="PANTHER" id="PTHR33516:SF2">
    <property type="entry name" value="LEXA REPRESSOR-RELATED"/>
    <property type="match status" value="1"/>
</dbReference>
<dbReference type="InterPro" id="IPR039418">
    <property type="entry name" value="LexA-like"/>
</dbReference>
<dbReference type="GO" id="GO:0045892">
    <property type="term" value="P:negative regulation of DNA-templated transcription"/>
    <property type="evidence" value="ECO:0007669"/>
    <property type="project" value="InterPro"/>
</dbReference>
<dbReference type="Proteomes" id="UP000001660">
    <property type="component" value="Chromosome"/>
</dbReference>
<dbReference type="SUPFAM" id="SSF47413">
    <property type="entry name" value="lambda repressor-like DNA-binding domains"/>
    <property type="match status" value="1"/>
</dbReference>
<protein>
    <submittedName>
        <fullName evidence="14">Putative Repressor LexA</fullName>
        <ecNumber evidence="14">3.4.21.88</ecNumber>
    </submittedName>
</protein>
<reference evidence="14 15" key="1">
    <citation type="journal article" date="2010" name="Proc. Natl. Acad. Sci. U.S.A.">
        <title>A Nitrospira metagenome illuminates the physiology and evolution of globally important nitrite-oxidizing bacteria.</title>
        <authorList>
            <person name="Lucker S."/>
            <person name="Wagner M."/>
            <person name="Maixner F."/>
            <person name="Pelletier E."/>
            <person name="Koch H."/>
            <person name="Vacherie B."/>
            <person name="Rattei T."/>
            <person name="Sinninghe Damste J."/>
            <person name="Spieck E."/>
            <person name="Le Paslier D."/>
            <person name="Daims H."/>
        </authorList>
    </citation>
    <scope>NUCLEOTIDE SEQUENCE [LARGE SCALE GENOMIC DNA]</scope>
</reference>
<dbReference type="STRING" id="330214.NIDE2249"/>
<dbReference type="GO" id="GO:0003677">
    <property type="term" value="F:DNA binding"/>
    <property type="evidence" value="ECO:0007669"/>
    <property type="project" value="UniProtKB-KW"/>
</dbReference>
<evidence type="ECO:0000256" key="7">
    <source>
        <dbReference type="ARBA" id="ARBA00023015"/>
    </source>
</evidence>
<evidence type="ECO:0000256" key="10">
    <source>
        <dbReference type="ARBA" id="ARBA00023204"/>
    </source>
</evidence>
<dbReference type="OrthoDB" id="9802364at2"/>
<dbReference type="Gene3D" id="1.10.260.40">
    <property type="entry name" value="lambda repressor-like DNA-binding domains"/>
    <property type="match status" value="1"/>
</dbReference>
<dbReference type="AlphaFoldDB" id="D8PFC8"/>
<evidence type="ECO:0000313" key="15">
    <source>
        <dbReference type="Proteomes" id="UP000001660"/>
    </source>
</evidence>
<dbReference type="NCBIfam" id="TIGR00498">
    <property type="entry name" value="lexA"/>
    <property type="match status" value="1"/>
</dbReference>
<comment type="similarity">
    <text evidence="1 12">Belongs to the peptidase S24 family.</text>
</comment>
<keyword evidence="2" id="KW-0678">Repressor</keyword>
<accession>D8PFC8</accession>
<dbReference type="eggNOG" id="COG1974">
    <property type="taxonomic scope" value="Bacteria"/>
</dbReference>
<dbReference type="GO" id="GO:0006260">
    <property type="term" value="P:DNA replication"/>
    <property type="evidence" value="ECO:0007669"/>
    <property type="project" value="UniProtKB-KW"/>
</dbReference>
<dbReference type="InterPro" id="IPR050077">
    <property type="entry name" value="LexA_repressor"/>
</dbReference>
<dbReference type="KEGG" id="nde:NIDE2249"/>
<evidence type="ECO:0000256" key="9">
    <source>
        <dbReference type="ARBA" id="ARBA00023163"/>
    </source>
</evidence>
<keyword evidence="11" id="KW-0742">SOS response</keyword>
<keyword evidence="9" id="KW-0804">Transcription</keyword>
<keyword evidence="10" id="KW-0234">DNA repair</keyword>
<keyword evidence="8" id="KW-0238">DNA-binding</keyword>
<dbReference type="InterPro" id="IPR006200">
    <property type="entry name" value="LexA"/>
</dbReference>
<dbReference type="GO" id="GO:0006281">
    <property type="term" value="P:DNA repair"/>
    <property type="evidence" value="ECO:0007669"/>
    <property type="project" value="UniProtKB-KW"/>
</dbReference>
<evidence type="ECO:0000256" key="3">
    <source>
        <dbReference type="ARBA" id="ARBA00022705"/>
    </source>
</evidence>
<feature type="domain" description="Peptidase S24/S26A/S26B/S26C" evidence="13">
    <location>
        <begin position="60"/>
        <end position="173"/>
    </location>
</feature>